<feature type="domain" description="IRG-type G" evidence="6">
    <location>
        <begin position="4"/>
        <end position="65"/>
    </location>
</feature>
<dbReference type="Pfam" id="PF05049">
    <property type="entry name" value="IIGP"/>
    <property type="match status" value="1"/>
</dbReference>
<dbReference type="EMBL" id="CAJPWZ010002911">
    <property type="protein sequence ID" value="CAG2247601.1"/>
    <property type="molecule type" value="Genomic_DNA"/>
</dbReference>
<reference evidence="7" key="1">
    <citation type="submission" date="2021-03" db="EMBL/GenBank/DDBJ databases">
        <authorList>
            <person name="Bekaert M."/>
        </authorList>
    </citation>
    <scope>NUCLEOTIDE SEQUENCE</scope>
</reference>
<gene>
    <name evidence="7" type="ORF">MEDL_59497</name>
</gene>
<protein>
    <recommendedName>
        <fullName evidence="6">IRG-type G domain-containing protein</fullName>
    </recommendedName>
</protein>
<evidence type="ECO:0000256" key="1">
    <source>
        <dbReference type="ARBA" id="ARBA00005429"/>
    </source>
</evidence>
<name>A0A8S3UQ82_MYTED</name>
<keyword evidence="8" id="KW-1185">Reference proteome</keyword>
<dbReference type="GO" id="GO:0003924">
    <property type="term" value="F:GTPase activity"/>
    <property type="evidence" value="ECO:0007669"/>
    <property type="project" value="TreeGrafter"/>
</dbReference>
<keyword evidence="3" id="KW-0378">Hydrolase</keyword>
<dbReference type="GO" id="GO:0016020">
    <property type="term" value="C:membrane"/>
    <property type="evidence" value="ECO:0007669"/>
    <property type="project" value="InterPro"/>
</dbReference>
<evidence type="ECO:0000313" key="8">
    <source>
        <dbReference type="Proteomes" id="UP000683360"/>
    </source>
</evidence>
<dbReference type="Proteomes" id="UP000683360">
    <property type="component" value="Unassembled WGS sequence"/>
</dbReference>
<evidence type="ECO:0000256" key="3">
    <source>
        <dbReference type="ARBA" id="ARBA00022801"/>
    </source>
</evidence>
<evidence type="ECO:0000256" key="4">
    <source>
        <dbReference type="ARBA" id="ARBA00023134"/>
    </source>
</evidence>
<dbReference type="InterPro" id="IPR051515">
    <property type="entry name" value="IRG"/>
</dbReference>
<evidence type="ECO:0000256" key="5">
    <source>
        <dbReference type="SAM" id="MobiDB-lite"/>
    </source>
</evidence>
<dbReference type="PANTHER" id="PTHR32341:SF17">
    <property type="entry name" value="IRG-TYPE G DOMAIN-CONTAINING PROTEIN"/>
    <property type="match status" value="1"/>
</dbReference>
<sequence length="210" mass="22886">MEKEKVTFAVTGRSATGKSTFINKIRDIKPSDQGYAKSGTGDTTKEPTPYQNPQNERIVFYDLPGKRLRFASGAAAAISATPLIGLDVTANIAIIVEEVIHYIIVFGLDENTLNNLGECDRNQLKSASFLVSGVDIFKVVMSKLGKYVAILAAESAADLVLPILGSIISAGTSAIFTYRYLSHTLDDFRDDACLVYKVILEKQRSKSENI</sequence>
<dbReference type="Gene3D" id="3.40.50.300">
    <property type="entry name" value="P-loop containing nucleotide triphosphate hydrolases"/>
    <property type="match status" value="1"/>
</dbReference>
<dbReference type="PANTHER" id="PTHR32341">
    <property type="entry name" value="INTERFERON-INDUCIBLE GTPASE"/>
    <property type="match status" value="1"/>
</dbReference>
<feature type="region of interest" description="Disordered" evidence="5">
    <location>
        <begin position="24"/>
        <end position="52"/>
    </location>
</feature>
<evidence type="ECO:0000313" key="7">
    <source>
        <dbReference type="EMBL" id="CAG2247601.1"/>
    </source>
</evidence>
<organism evidence="7 8">
    <name type="scientific">Mytilus edulis</name>
    <name type="common">Blue mussel</name>
    <dbReference type="NCBI Taxonomy" id="6550"/>
    <lineage>
        <taxon>Eukaryota</taxon>
        <taxon>Metazoa</taxon>
        <taxon>Spiralia</taxon>
        <taxon>Lophotrochozoa</taxon>
        <taxon>Mollusca</taxon>
        <taxon>Bivalvia</taxon>
        <taxon>Autobranchia</taxon>
        <taxon>Pteriomorphia</taxon>
        <taxon>Mytilida</taxon>
        <taxon>Mytiloidea</taxon>
        <taxon>Mytilidae</taxon>
        <taxon>Mytilinae</taxon>
        <taxon>Mytilus</taxon>
    </lineage>
</organism>
<dbReference type="GO" id="GO:0005525">
    <property type="term" value="F:GTP binding"/>
    <property type="evidence" value="ECO:0007669"/>
    <property type="project" value="UniProtKB-KW"/>
</dbReference>
<proteinExistence type="inferred from homology"/>
<dbReference type="InterPro" id="IPR030385">
    <property type="entry name" value="G_IRG_dom"/>
</dbReference>
<keyword evidence="2" id="KW-0547">Nucleotide-binding</keyword>
<dbReference type="OrthoDB" id="422720at2759"/>
<dbReference type="PROSITE" id="PS51716">
    <property type="entry name" value="G_IRG"/>
    <property type="match status" value="1"/>
</dbReference>
<keyword evidence="4" id="KW-0342">GTP-binding</keyword>
<evidence type="ECO:0000256" key="2">
    <source>
        <dbReference type="ARBA" id="ARBA00022741"/>
    </source>
</evidence>
<accession>A0A8S3UQ82</accession>
<dbReference type="AlphaFoldDB" id="A0A8S3UQ82"/>
<comment type="caution">
    <text evidence="7">The sequence shown here is derived from an EMBL/GenBank/DDBJ whole genome shotgun (WGS) entry which is preliminary data.</text>
</comment>
<comment type="similarity">
    <text evidence="1">Belongs to the TRAFAC class dynamin-like GTPase superfamily. IRG family.</text>
</comment>
<dbReference type="InterPro" id="IPR027417">
    <property type="entry name" value="P-loop_NTPase"/>
</dbReference>
<evidence type="ECO:0000259" key="6">
    <source>
        <dbReference type="PROSITE" id="PS51716"/>
    </source>
</evidence>
<dbReference type="SUPFAM" id="SSF52540">
    <property type="entry name" value="P-loop containing nucleoside triphosphate hydrolases"/>
    <property type="match status" value="1"/>
</dbReference>
<dbReference type="InterPro" id="IPR007743">
    <property type="entry name" value="Immunity-related_GTPase-like"/>
</dbReference>